<evidence type="ECO:0000259" key="2">
    <source>
        <dbReference type="Pfam" id="PF00385"/>
    </source>
</evidence>
<feature type="region of interest" description="Disordered" evidence="1">
    <location>
        <begin position="41"/>
        <end position="62"/>
    </location>
</feature>
<accession>A0A392R107</accession>
<sequence length="62" mass="7163">MVRQVLVQWKGLLPDDTTWEDWEELRRAYDLEDKVDFDEVGIDTNGDAVDNNGGVKETHEAQ</sequence>
<keyword evidence="4" id="KW-1185">Reference proteome</keyword>
<evidence type="ECO:0000313" key="4">
    <source>
        <dbReference type="Proteomes" id="UP000265520"/>
    </source>
</evidence>
<evidence type="ECO:0000256" key="1">
    <source>
        <dbReference type="SAM" id="MobiDB-lite"/>
    </source>
</evidence>
<dbReference type="InterPro" id="IPR016197">
    <property type="entry name" value="Chromo-like_dom_sf"/>
</dbReference>
<reference evidence="3 4" key="1">
    <citation type="journal article" date="2018" name="Front. Plant Sci.">
        <title>Red Clover (Trifolium pratense) and Zigzag Clover (T. medium) - A Picture of Genomic Similarities and Differences.</title>
        <authorList>
            <person name="Dluhosova J."/>
            <person name="Istvanek J."/>
            <person name="Nedelnik J."/>
            <person name="Repkova J."/>
        </authorList>
    </citation>
    <scope>NUCLEOTIDE SEQUENCE [LARGE SCALE GENOMIC DNA]</scope>
    <source>
        <strain evidence="4">cv. 10/8</strain>
        <tissue evidence="3">Leaf</tissue>
    </source>
</reference>
<dbReference type="Gene3D" id="2.40.50.40">
    <property type="match status" value="1"/>
</dbReference>
<protein>
    <recommendedName>
        <fullName evidence="2">Chromo domain-containing protein</fullName>
    </recommendedName>
</protein>
<dbReference type="Proteomes" id="UP000265520">
    <property type="component" value="Unassembled WGS sequence"/>
</dbReference>
<dbReference type="AlphaFoldDB" id="A0A392R107"/>
<organism evidence="3 4">
    <name type="scientific">Trifolium medium</name>
    <dbReference type="NCBI Taxonomy" id="97028"/>
    <lineage>
        <taxon>Eukaryota</taxon>
        <taxon>Viridiplantae</taxon>
        <taxon>Streptophyta</taxon>
        <taxon>Embryophyta</taxon>
        <taxon>Tracheophyta</taxon>
        <taxon>Spermatophyta</taxon>
        <taxon>Magnoliopsida</taxon>
        <taxon>eudicotyledons</taxon>
        <taxon>Gunneridae</taxon>
        <taxon>Pentapetalae</taxon>
        <taxon>rosids</taxon>
        <taxon>fabids</taxon>
        <taxon>Fabales</taxon>
        <taxon>Fabaceae</taxon>
        <taxon>Papilionoideae</taxon>
        <taxon>50 kb inversion clade</taxon>
        <taxon>NPAAA clade</taxon>
        <taxon>Hologalegina</taxon>
        <taxon>IRL clade</taxon>
        <taxon>Trifolieae</taxon>
        <taxon>Trifolium</taxon>
    </lineage>
</organism>
<proteinExistence type="predicted"/>
<dbReference type="EMBL" id="LXQA010174833">
    <property type="protein sequence ID" value="MCI29762.1"/>
    <property type="molecule type" value="Genomic_DNA"/>
</dbReference>
<name>A0A392R107_9FABA</name>
<feature type="non-terminal residue" evidence="3">
    <location>
        <position position="62"/>
    </location>
</feature>
<feature type="domain" description="Chromo" evidence="2">
    <location>
        <begin position="4"/>
        <end position="28"/>
    </location>
</feature>
<evidence type="ECO:0000313" key="3">
    <source>
        <dbReference type="EMBL" id="MCI29762.1"/>
    </source>
</evidence>
<dbReference type="SUPFAM" id="SSF54160">
    <property type="entry name" value="Chromo domain-like"/>
    <property type="match status" value="1"/>
</dbReference>
<comment type="caution">
    <text evidence="3">The sequence shown here is derived from an EMBL/GenBank/DDBJ whole genome shotgun (WGS) entry which is preliminary data.</text>
</comment>
<dbReference type="InterPro" id="IPR023780">
    <property type="entry name" value="Chromo_domain"/>
</dbReference>
<dbReference type="Pfam" id="PF00385">
    <property type="entry name" value="Chromo"/>
    <property type="match status" value="1"/>
</dbReference>